<evidence type="ECO:0000313" key="2">
    <source>
        <dbReference type="Proteomes" id="UP001500729"/>
    </source>
</evidence>
<dbReference type="Proteomes" id="UP001500729">
    <property type="component" value="Unassembled WGS sequence"/>
</dbReference>
<evidence type="ECO:0000313" key="1">
    <source>
        <dbReference type="EMBL" id="GAA0539883.1"/>
    </source>
</evidence>
<comment type="caution">
    <text evidence="1">The sequence shown here is derived from an EMBL/GenBank/DDBJ whole genome shotgun (WGS) entry which is preliminary data.</text>
</comment>
<proteinExistence type="predicted"/>
<accession>A0ABP3NAX6</accession>
<organism evidence="1 2">
    <name type="scientific">Saccharopolyspora erythraea</name>
    <name type="common">Streptomyces erythraeus</name>
    <dbReference type="NCBI Taxonomy" id="1836"/>
    <lineage>
        <taxon>Bacteria</taxon>
        <taxon>Bacillati</taxon>
        <taxon>Actinomycetota</taxon>
        <taxon>Actinomycetes</taxon>
        <taxon>Pseudonocardiales</taxon>
        <taxon>Pseudonocardiaceae</taxon>
        <taxon>Saccharopolyspora</taxon>
    </lineage>
</organism>
<sequence>MSGDVADWTPRPDEFAVLESQIRCAPRLFALCELERDDAEGEGEVLAGEVFAWGLSFDDRAEVVALDGRNRGAFRSADRAARFFSRCADVRLVWP</sequence>
<reference evidence="2" key="1">
    <citation type="journal article" date="2019" name="Int. J. Syst. Evol. Microbiol.">
        <title>The Global Catalogue of Microorganisms (GCM) 10K type strain sequencing project: providing services to taxonomists for standard genome sequencing and annotation.</title>
        <authorList>
            <consortium name="The Broad Institute Genomics Platform"/>
            <consortium name="The Broad Institute Genome Sequencing Center for Infectious Disease"/>
            <person name="Wu L."/>
            <person name="Ma J."/>
        </authorList>
    </citation>
    <scope>NUCLEOTIDE SEQUENCE [LARGE SCALE GENOMIC DNA]</scope>
    <source>
        <strain evidence="2">JCM 10303</strain>
    </source>
</reference>
<keyword evidence="2" id="KW-1185">Reference proteome</keyword>
<dbReference type="RefSeq" id="WP_011873603.1">
    <property type="nucleotide sequence ID" value="NZ_BAAAGS010000030.1"/>
</dbReference>
<name>A0ABP3NAX6_SACER</name>
<dbReference type="EMBL" id="BAAAGS010000030">
    <property type="protein sequence ID" value="GAA0539883.1"/>
    <property type="molecule type" value="Genomic_DNA"/>
</dbReference>
<gene>
    <name evidence="1" type="ORF">GCM10009533_43780</name>
</gene>
<protein>
    <submittedName>
        <fullName evidence="1">Uncharacterized protein</fullName>
    </submittedName>
</protein>